<dbReference type="InterPro" id="IPR011050">
    <property type="entry name" value="Pectin_lyase_fold/virulence"/>
</dbReference>
<dbReference type="PROSITE" id="PS51318">
    <property type="entry name" value="TAT"/>
    <property type="match status" value="1"/>
</dbReference>
<protein>
    <submittedName>
        <fullName evidence="4">Right-handed parallel beta-helix repeat-containing protein</fullName>
    </submittedName>
</protein>
<dbReference type="InterPro" id="IPR006311">
    <property type="entry name" value="TAT_signal"/>
</dbReference>
<evidence type="ECO:0000313" key="4">
    <source>
        <dbReference type="EMBL" id="MBD2863530.1"/>
    </source>
</evidence>
<evidence type="ECO:0000256" key="1">
    <source>
        <dbReference type="SAM" id="MobiDB-lite"/>
    </source>
</evidence>
<feature type="domain" description="Rhamnogalacturonase A/B/Epimerase-like pectate lyase" evidence="3">
    <location>
        <begin position="78"/>
        <end position="343"/>
    </location>
</feature>
<feature type="domain" description="Periplasmic copper-binding protein NosD beta helix" evidence="2">
    <location>
        <begin position="376"/>
        <end position="560"/>
    </location>
</feature>
<dbReference type="Proteomes" id="UP000639396">
    <property type="component" value="Unassembled WGS sequence"/>
</dbReference>
<dbReference type="RefSeq" id="WP_190929159.1">
    <property type="nucleotide sequence ID" value="NZ_JACXJA010000020.1"/>
</dbReference>
<accession>A0A927CCW7</accession>
<evidence type="ECO:0000259" key="2">
    <source>
        <dbReference type="Pfam" id="PF05048"/>
    </source>
</evidence>
<dbReference type="InterPro" id="IPR012334">
    <property type="entry name" value="Pectin_lyas_fold"/>
</dbReference>
<dbReference type="Pfam" id="PF05048">
    <property type="entry name" value="NosD"/>
    <property type="match status" value="1"/>
</dbReference>
<evidence type="ECO:0000313" key="5">
    <source>
        <dbReference type="Proteomes" id="UP000639396"/>
    </source>
</evidence>
<dbReference type="SMART" id="SM00710">
    <property type="entry name" value="PbH1"/>
    <property type="match status" value="11"/>
</dbReference>
<keyword evidence="5" id="KW-1185">Reference proteome</keyword>
<dbReference type="InterPro" id="IPR007742">
    <property type="entry name" value="NosD_dom"/>
</dbReference>
<proteinExistence type="predicted"/>
<evidence type="ECO:0000259" key="3">
    <source>
        <dbReference type="Pfam" id="PF12708"/>
    </source>
</evidence>
<dbReference type="EMBL" id="JACXJA010000020">
    <property type="protein sequence ID" value="MBD2863530.1"/>
    <property type="molecule type" value="Genomic_DNA"/>
</dbReference>
<dbReference type="Gene3D" id="2.160.20.10">
    <property type="entry name" value="Single-stranded right-handed beta-helix, Pectin lyase-like"/>
    <property type="match status" value="2"/>
</dbReference>
<dbReference type="SUPFAM" id="SSF51126">
    <property type="entry name" value="Pectin lyase-like"/>
    <property type="match status" value="2"/>
</dbReference>
<sequence>MENDRKEGIPSSPAHSGSGDKERSVSRRAVLAALGAAGVSLTAHAVLGGNRTYAENAQVSGHVYGGNGHAGHKGHVDWHNVCEYGAKGDGLTDDADAFQQLLNRALTDGSAVVYIPRGTYKLGRMLRIYRNTSLIAHPGAVLLRCHNDSFLLNGDGGAQYDGYEGHGNISIEGGVWDGNILQYPDAYNGFNFGHARGITVRDVTIKDVVWAHAIEINASRDVLIEHCRFLGFKNADDGSRYFSEAIQIDVPTRLSFGGFGKYDGTPCRNITVQGCYFGASGTPGTTAWAGGVGTHGAIHDVWSGNIKILQNTFEGLSYWAIRLFKWNDCLVDGNTILNCGGGITVSTPSPNSESTKDKNGVQRGTPQAGRGIRIVNNTVSGAEAYGGIVCYGHEQARVEEVSIVNNTMRDAGVNKHGIATSWCRLVRIEGNIVNNARRGIHLENTADAQVEGNRIGNITVNGIESAKCRNVTIVGNDVSVCGYYGISLSETSRFGIRRNTIEAAGRLEHNRYDGIIVSTANSDGAVVENRVRPADSGNQTRYGLQIVATSQHIETSGNRLEGVSGAYRNSSPTSGDMLLLYSPTGDSYKVTVDASGVLTATLQ</sequence>
<reference evidence="4" key="1">
    <citation type="submission" date="2020-09" db="EMBL/GenBank/DDBJ databases">
        <title>A novel bacterium of genus Paenibacillus, isolated from South China Sea.</title>
        <authorList>
            <person name="Huang H."/>
            <person name="Mo K."/>
            <person name="Hu Y."/>
        </authorList>
    </citation>
    <scope>NUCLEOTIDE SEQUENCE</scope>
    <source>
        <strain evidence="4">IB182363</strain>
    </source>
</reference>
<organism evidence="4 5">
    <name type="scientific">Paenibacillus oceani</name>
    <dbReference type="NCBI Taxonomy" id="2772510"/>
    <lineage>
        <taxon>Bacteria</taxon>
        <taxon>Bacillati</taxon>
        <taxon>Bacillota</taxon>
        <taxon>Bacilli</taxon>
        <taxon>Bacillales</taxon>
        <taxon>Paenibacillaceae</taxon>
        <taxon>Paenibacillus</taxon>
    </lineage>
</organism>
<dbReference type="Pfam" id="PF12708">
    <property type="entry name" value="Pect-lyase_RHGA_epim"/>
    <property type="match status" value="1"/>
</dbReference>
<feature type="region of interest" description="Disordered" evidence="1">
    <location>
        <begin position="1"/>
        <end position="24"/>
    </location>
</feature>
<dbReference type="InterPro" id="IPR006626">
    <property type="entry name" value="PbH1"/>
</dbReference>
<feature type="region of interest" description="Disordered" evidence="1">
    <location>
        <begin position="347"/>
        <end position="367"/>
    </location>
</feature>
<name>A0A927CCW7_9BACL</name>
<dbReference type="InterPro" id="IPR024535">
    <property type="entry name" value="RHGA/B-epi-like_pectate_lyase"/>
</dbReference>
<gene>
    <name evidence="4" type="ORF">IDH45_16165</name>
</gene>
<dbReference type="AlphaFoldDB" id="A0A927CCW7"/>
<comment type="caution">
    <text evidence="4">The sequence shown here is derived from an EMBL/GenBank/DDBJ whole genome shotgun (WGS) entry which is preliminary data.</text>
</comment>